<dbReference type="Proteomes" id="UP000000488">
    <property type="component" value="Chromosome"/>
</dbReference>
<gene>
    <name evidence="1" type="ordered locus">LILAB_07400</name>
</gene>
<dbReference type="EMBL" id="CP002830">
    <property type="protein sequence ID" value="AEI63395.1"/>
    <property type="molecule type" value="Genomic_DNA"/>
</dbReference>
<evidence type="ECO:0000313" key="2">
    <source>
        <dbReference type="Proteomes" id="UP000000488"/>
    </source>
</evidence>
<dbReference type="STRING" id="483219.LILAB_07400"/>
<organism evidence="1 2">
    <name type="scientific">Myxococcus fulvus (strain ATCC BAA-855 / HW-1)</name>
    <dbReference type="NCBI Taxonomy" id="483219"/>
    <lineage>
        <taxon>Bacteria</taxon>
        <taxon>Pseudomonadati</taxon>
        <taxon>Myxococcota</taxon>
        <taxon>Myxococcia</taxon>
        <taxon>Myxococcales</taxon>
        <taxon>Cystobacterineae</taxon>
        <taxon>Myxococcaceae</taxon>
        <taxon>Myxococcus</taxon>
    </lineage>
</organism>
<dbReference type="HOGENOM" id="CLU_3186164_0_0_7"/>
<dbReference type="KEGG" id="mfu:LILAB_07400"/>
<proteinExistence type="predicted"/>
<sequence>MRQTLIETRAESTPDLWRIPWKLSGQTARLAGDNARSTHEHTKDRG</sequence>
<protein>
    <submittedName>
        <fullName evidence="1">Uncharacterized protein</fullName>
    </submittedName>
</protein>
<evidence type="ECO:0000313" key="1">
    <source>
        <dbReference type="EMBL" id="AEI63395.1"/>
    </source>
</evidence>
<reference evidence="1 2" key="1">
    <citation type="journal article" date="2011" name="J. Bacteriol.">
        <title>Genome sequence of the halotolerant marine bacterium Myxococcus fulvus HW-1.</title>
        <authorList>
            <person name="Li Z.F."/>
            <person name="Li X."/>
            <person name="Liu H."/>
            <person name="Liu X."/>
            <person name="Han K."/>
            <person name="Wu Z.H."/>
            <person name="Hu W."/>
            <person name="Li F.F."/>
            <person name="Li Y.Z."/>
        </authorList>
    </citation>
    <scope>NUCLEOTIDE SEQUENCE [LARGE SCALE GENOMIC DNA]</scope>
    <source>
        <strain evidence="2">ATCC BAA-855 / HW-1</strain>
    </source>
</reference>
<dbReference type="AlphaFoldDB" id="F8CBI8"/>
<accession>F8CBI8</accession>
<name>F8CBI8_MYXFH</name>